<dbReference type="RefSeq" id="XP_023354225.1">
    <property type="nucleotide sequence ID" value="XM_023498457.2"/>
</dbReference>
<dbReference type="Proteomes" id="UP000007648">
    <property type="component" value="Unassembled WGS sequence"/>
</dbReference>
<dbReference type="GO" id="GO:0016266">
    <property type="term" value="P:protein O-linked glycosylation via N-acetyl-galactosamine"/>
    <property type="evidence" value="ECO:0007669"/>
    <property type="project" value="UniProtKB-ARBA"/>
</dbReference>
<sequence>MRSLKKGCTQILVLLPLTVGLLFFLFHDRVLQHPYMNRWQGSETLEPQHLKVLEWQQQQKVSETQPPIVFQRPVEPCFANDSVANTSGFAAEPRNIQNFLLYKHCRDFPILQNVPPNKCTGSPGALGSPFLLLAIKSSPKNYERRDLIRRTWGEEREVKGATICRLFLVGTESDILEAQKVNQLLAMEARAYGDIIQWDFHDTFFNLTLKQVLFLEWQALHFPDASFIFNGDDDVFAHTNNMVVYLQGNKADEHLYVGHVIRNVGPIRIPWSKYFVSKMVMKEERYPPYCGGGGILMSGFTARAIRHASHAIPLFPIDDVYLGMCLEHEGLAPARHMGVRMVGVQSPSPRIGSFDPCFYQDLLLVHRFLPYEMLLMWDALKKPDLKCSKSVLATPSN</sequence>
<dbReference type="EC" id="2.4.1.-" evidence="12"/>
<dbReference type="Pfam" id="PF01762">
    <property type="entry name" value="Galactosyl_T"/>
    <property type="match status" value="1"/>
</dbReference>
<evidence type="ECO:0000256" key="8">
    <source>
        <dbReference type="ARBA" id="ARBA00023034"/>
    </source>
</evidence>
<accession>G3VLG0</accession>
<keyword evidence="9 12" id="KW-0472">Membrane</keyword>
<dbReference type="STRING" id="9305.ENSSHAP00000004015"/>
<dbReference type="FunCoup" id="G3VLG0">
    <property type="interactions" value="279"/>
</dbReference>
<evidence type="ECO:0000256" key="10">
    <source>
        <dbReference type="ARBA" id="ARBA00023180"/>
    </source>
</evidence>
<dbReference type="GO" id="GO:0008499">
    <property type="term" value="F:N-acetyl-beta-D-glucosaminide beta-(1,3)-galactosyltransferase activity"/>
    <property type="evidence" value="ECO:0007669"/>
    <property type="project" value="UniProtKB-ARBA"/>
</dbReference>
<comment type="pathway">
    <text evidence="11">Protein modification.</text>
</comment>
<dbReference type="KEGG" id="shr:100920625"/>
<keyword evidence="14" id="KW-1185">Reference proteome</keyword>
<keyword evidence="8 12" id="KW-0333">Golgi apparatus</keyword>
<evidence type="ECO:0000256" key="6">
    <source>
        <dbReference type="ARBA" id="ARBA00022968"/>
    </source>
</evidence>
<evidence type="ECO:0000256" key="12">
    <source>
        <dbReference type="RuleBase" id="RU363063"/>
    </source>
</evidence>
<keyword evidence="10" id="KW-0325">Glycoprotein</keyword>
<evidence type="ECO:0000256" key="1">
    <source>
        <dbReference type="ARBA" id="ARBA00004323"/>
    </source>
</evidence>
<dbReference type="CTD" id="10331"/>
<dbReference type="PANTHER" id="PTHR11214">
    <property type="entry name" value="BETA-1,3-N-ACETYLGLUCOSAMINYLTRANSFERASE"/>
    <property type="match status" value="1"/>
</dbReference>
<organism evidence="13 14">
    <name type="scientific">Sarcophilus harrisii</name>
    <name type="common">Tasmanian devil</name>
    <name type="synonym">Sarcophilus laniarius</name>
    <dbReference type="NCBI Taxonomy" id="9305"/>
    <lineage>
        <taxon>Eukaryota</taxon>
        <taxon>Metazoa</taxon>
        <taxon>Chordata</taxon>
        <taxon>Craniata</taxon>
        <taxon>Vertebrata</taxon>
        <taxon>Euteleostomi</taxon>
        <taxon>Mammalia</taxon>
        <taxon>Metatheria</taxon>
        <taxon>Dasyuromorphia</taxon>
        <taxon>Dasyuridae</taxon>
        <taxon>Sarcophilus</taxon>
    </lineage>
</organism>
<dbReference type="OMA" id="VSYLQGH"/>
<dbReference type="Ensembl" id="ENSSHAT00000004055.2">
    <property type="protein sequence ID" value="ENSSHAP00000004015.1"/>
    <property type="gene ID" value="ENSSHAG00000003539.2"/>
</dbReference>
<dbReference type="HOGENOM" id="CLU_036849_5_3_1"/>
<proteinExistence type="inferred from homology"/>
<evidence type="ECO:0000313" key="13">
    <source>
        <dbReference type="Ensembl" id="ENSSHAP00000004015.1"/>
    </source>
</evidence>
<dbReference type="InParanoid" id="G3VLG0"/>
<evidence type="ECO:0000256" key="4">
    <source>
        <dbReference type="ARBA" id="ARBA00022679"/>
    </source>
</evidence>
<comment type="subcellular location">
    <subcellularLocation>
        <location evidence="1 12">Golgi apparatus membrane</location>
        <topology evidence="1 12">Single-pass type II membrane protein</topology>
    </subcellularLocation>
</comment>
<dbReference type="GO" id="GO:0030311">
    <property type="term" value="P:poly-N-acetyllactosamine biosynthetic process"/>
    <property type="evidence" value="ECO:0007669"/>
    <property type="project" value="Ensembl"/>
</dbReference>
<gene>
    <name evidence="13" type="primary">B3GNT3</name>
</gene>
<dbReference type="GeneID" id="100920625"/>
<dbReference type="GO" id="GO:0008532">
    <property type="term" value="F:N-acetyllactosaminide beta-1,3-N-acetylglucosaminyltransferase activity"/>
    <property type="evidence" value="ECO:0007669"/>
    <property type="project" value="Ensembl"/>
</dbReference>
<dbReference type="GO" id="GO:0000139">
    <property type="term" value="C:Golgi membrane"/>
    <property type="evidence" value="ECO:0007669"/>
    <property type="project" value="UniProtKB-SubCell"/>
</dbReference>
<evidence type="ECO:0000256" key="11">
    <source>
        <dbReference type="ARBA" id="ARBA00043952"/>
    </source>
</evidence>
<dbReference type="RefSeq" id="XP_023354227.1">
    <property type="nucleotide sequence ID" value="XM_023498459.2"/>
</dbReference>
<reference evidence="13" key="2">
    <citation type="submission" date="2025-08" db="UniProtKB">
        <authorList>
            <consortium name="Ensembl"/>
        </authorList>
    </citation>
    <scope>IDENTIFICATION</scope>
</reference>
<evidence type="ECO:0000313" key="14">
    <source>
        <dbReference type="Proteomes" id="UP000007648"/>
    </source>
</evidence>
<keyword evidence="7 12" id="KW-1133">Transmembrane helix</keyword>
<evidence type="ECO:0000256" key="2">
    <source>
        <dbReference type="ARBA" id="ARBA00008661"/>
    </source>
</evidence>
<evidence type="ECO:0000256" key="7">
    <source>
        <dbReference type="ARBA" id="ARBA00022989"/>
    </source>
</evidence>
<protein>
    <recommendedName>
        <fullName evidence="12">Hexosyltransferase</fullName>
        <ecNumber evidence="12">2.4.1.-</ecNumber>
    </recommendedName>
</protein>
<keyword evidence="3 12" id="KW-0328">Glycosyltransferase</keyword>
<dbReference type="eggNOG" id="KOG2287">
    <property type="taxonomic scope" value="Eukaryota"/>
</dbReference>
<reference evidence="13" key="3">
    <citation type="submission" date="2025-09" db="UniProtKB">
        <authorList>
            <consortium name="Ensembl"/>
        </authorList>
    </citation>
    <scope>IDENTIFICATION</scope>
</reference>
<evidence type="ECO:0000256" key="5">
    <source>
        <dbReference type="ARBA" id="ARBA00022692"/>
    </source>
</evidence>
<name>G3VLG0_SARHA</name>
<comment type="similarity">
    <text evidence="2 12">Belongs to the glycosyltransferase 31 family.</text>
</comment>
<keyword evidence="6 12" id="KW-0735">Signal-anchor</keyword>
<dbReference type="GeneTree" id="ENSGT00940000159134"/>
<dbReference type="PANTHER" id="PTHR11214:SF23">
    <property type="entry name" value="N-ACETYLLACTOSAMINIDE BETA-1,3-N-ACETYLGLUCOSAMINYLTRANSFERASE 3"/>
    <property type="match status" value="1"/>
</dbReference>
<dbReference type="FunFam" id="3.90.550.50:FF:000009">
    <property type="entry name" value="Hexosyltransferase"/>
    <property type="match status" value="1"/>
</dbReference>
<keyword evidence="5 12" id="KW-0812">Transmembrane</keyword>
<dbReference type="Gene3D" id="3.90.550.50">
    <property type="match status" value="1"/>
</dbReference>
<evidence type="ECO:0000256" key="9">
    <source>
        <dbReference type="ARBA" id="ARBA00023136"/>
    </source>
</evidence>
<dbReference type="AlphaFoldDB" id="G3VLG0"/>
<keyword evidence="4" id="KW-0808">Transferase</keyword>
<evidence type="ECO:0000256" key="3">
    <source>
        <dbReference type="ARBA" id="ARBA00022676"/>
    </source>
</evidence>
<feature type="transmembrane region" description="Helical" evidence="12">
    <location>
        <begin position="7"/>
        <end position="26"/>
    </location>
</feature>
<dbReference type="InterPro" id="IPR002659">
    <property type="entry name" value="Glyco_trans_31"/>
</dbReference>
<dbReference type="RefSeq" id="XP_003762811.1">
    <property type="nucleotide sequence ID" value="XM_003762763.4"/>
</dbReference>
<dbReference type="OrthoDB" id="2139606at2759"/>
<reference evidence="13 14" key="1">
    <citation type="journal article" date="2011" name="Proc. Natl. Acad. Sci. U.S.A.">
        <title>Genetic diversity and population structure of the endangered marsupial Sarcophilus harrisii (Tasmanian devil).</title>
        <authorList>
            <person name="Miller W."/>
            <person name="Hayes V.M."/>
            <person name="Ratan A."/>
            <person name="Petersen D.C."/>
            <person name="Wittekindt N.E."/>
            <person name="Miller J."/>
            <person name="Walenz B."/>
            <person name="Knight J."/>
            <person name="Qi J."/>
            <person name="Zhao F."/>
            <person name="Wang Q."/>
            <person name="Bedoya-Reina O.C."/>
            <person name="Katiyar N."/>
            <person name="Tomsho L.P."/>
            <person name="Kasson L.M."/>
            <person name="Hardie R.A."/>
            <person name="Woodbridge P."/>
            <person name="Tindall E.A."/>
            <person name="Bertelsen M.F."/>
            <person name="Dixon D."/>
            <person name="Pyecroft S."/>
            <person name="Helgen K.M."/>
            <person name="Lesk A.M."/>
            <person name="Pringle T.H."/>
            <person name="Patterson N."/>
            <person name="Zhang Y."/>
            <person name="Kreiss A."/>
            <person name="Woods G.M."/>
            <person name="Jones M.E."/>
            <person name="Schuster S.C."/>
        </authorList>
    </citation>
    <scope>NUCLEOTIDE SEQUENCE [LARGE SCALE GENOMIC DNA]</scope>
</reference>